<protein>
    <submittedName>
        <fullName evidence="1">Uncharacterized protein</fullName>
    </submittedName>
</protein>
<name>A0A221SSX0_9DEIO</name>
<evidence type="ECO:0000313" key="2">
    <source>
        <dbReference type="Proteomes" id="UP000259030"/>
    </source>
</evidence>
<dbReference type="EMBL" id="CP021081">
    <property type="protein sequence ID" value="ASN79736.1"/>
    <property type="molecule type" value="Genomic_DNA"/>
</dbReference>
<accession>A0A221SSX0</accession>
<reference evidence="1 2" key="1">
    <citation type="submission" date="2017-05" db="EMBL/GenBank/DDBJ databases">
        <title>The complete genome sequence of Deinococcus ficus isolated from the rhizosphere of the Ficus religiosa L. in Taiwan.</title>
        <authorList>
            <person name="Wu K.-M."/>
            <person name="Liao T.-L."/>
            <person name="Liu Y.-M."/>
            <person name="Young C.-C."/>
            <person name="Tsai S.-F."/>
        </authorList>
    </citation>
    <scope>NUCLEOTIDE SEQUENCE [LARGE SCALE GENOMIC DNA]</scope>
    <source>
        <strain evidence="1 2">CC-FR2-10</strain>
    </source>
</reference>
<proteinExistence type="predicted"/>
<gene>
    <name evidence="1" type="ORF">DFI_00810</name>
</gene>
<dbReference type="Proteomes" id="UP000259030">
    <property type="component" value="Chromosome"/>
</dbReference>
<evidence type="ECO:0000313" key="1">
    <source>
        <dbReference type="EMBL" id="ASN79736.1"/>
    </source>
</evidence>
<dbReference type="AlphaFoldDB" id="A0A221SSX0"/>
<sequence>MDEMLTTLYHEVRHADQLMQVLRYLAGRGMTVTQIKQITSMRGKQVQAAMKKPIPPGSAQGIVAREWFESYFGSQRTYRAMVLRDLNMNFDAAIAANTAELNRLQAQLHLINGQLKTATGQKQSDLNREKIMVQAGINRFSRLLAEQRAKRDGAYPAYLALPEERDAWDVQKQVARNFNFRPETP</sequence>
<organism evidence="1 2">
    <name type="scientific">Deinococcus ficus</name>
    <dbReference type="NCBI Taxonomy" id="317577"/>
    <lineage>
        <taxon>Bacteria</taxon>
        <taxon>Thermotogati</taxon>
        <taxon>Deinococcota</taxon>
        <taxon>Deinococci</taxon>
        <taxon>Deinococcales</taxon>
        <taxon>Deinococcaceae</taxon>
        <taxon>Deinococcus</taxon>
    </lineage>
</organism>
<keyword evidence="2" id="KW-1185">Reference proteome</keyword>
<dbReference type="KEGG" id="dfc:DFI_00810"/>